<dbReference type="SUPFAM" id="SSF101912">
    <property type="entry name" value="Sema domain"/>
    <property type="match status" value="1"/>
</dbReference>
<dbReference type="InterPro" id="IPR001627">
    <property type="entry name" value="Semap_dom"/>
</dbReference>
<evidence type="ECO:0000259" key="3">
    <source>
        <dbReference type="PROSITE" id="PS51004"/>
    </source>
</evidence>
<dbReference type="InterPro" id="IPR027231">
    <property type="entry name" value="Semaphorin"/>
</dbReference>
<keyword evidence="1" id="KW-0325">Glycoprotein</keyword>
<feature type="domain" description="Sema" evidence="3">
    <location>
        <begin position="1"/>
        <end position="106"/>
    </location>
</feature>
<dbReference type="EMBL" id="JAHRIO010059990">
    <property type="protein sequence ID" value="MEQ2177127.1"/>
    <property type="molecule type" value="Genomic_DNA"/>
</dbReference>
<proteinExistence type="predicted"/>
<organism evidence="4 5">
    <name type="scientific">Goodea atripinnis</name>
    <dbReference type="NCBI Taxonomy" id="208336"/>
    <lineage>
        <taxon>Eukaryota</taxon>
        <taxon>Metazoa</taxon>
        <taxon>Chordata</taxon>
        <taxon>Craniata</taxon>
        <taxon>Vertebrata</taxon>
        <taxon>Euteleostomi</taxon>
        <taxon>Actinopterygii</taxon>
        <taxon>Neopterygii</taxon>
        <taxon>Teleostei</taxon>
        <taxon>Neoteleostei</taxon>
        <taxon>Acanthomorphata</taxon>
        <taxon>Ovalentaria</taxon>
        <taxon>Atherinomorphae</taxon>
        <taxon>Cyprinodontiformes</taxon>
        <taxon>Goodeidae</taxon>
        <taxon>Goodea</taxon>
    </lineage>
</organism>
<evidence type="ECO:0000256" key="1">
    <source>
        <dbReference type="ARBA" id="ARBA00023180"/>
    </source>
</evidence>
<evidence type="ECO:0000313" key="5">
    <source>
        <dbReference type="Proteomes" id="UP001476798"/>
    </source>
</evidence>
<protein>
    <recommendedName>
        <fullName evidence="3">Sema domain-containing protein</fullName>
    </recommendedName>
</protein>
<dbReference type="PANTHER" id="PTHR11036:SF21">
    <property type="entry name" value="SEMA DOMAIN, IMMUNOGLOBULIN DOMAIN (IG), SHORT BASIC DOMAIN, SECRETED, (SEMAPHORIN) 3H ISOFORM 2 PRECURSOR"/>
    <property type="match status" value="1"/>
</dbReference>
<evidence type="ECO:0000313" key="4">
    <source>
        <dbReference type="EMBL" id="MEQ2177127.1"/>
    </source>
</evidence>
<feature type="non-terminal residue" evidence="4">
    <location>
        <position position="1"/>
    </location>
</feature>
<name>A0ABV0P0E4_9TELE</name>
<dbReference type="InterPro" id="IPR015943">
    <property type="entry name" value="WD40/YVTN_repeat-like_dom_sf"/>
</dbReference>
<reference evidence="4 5" key="1">
    <citation type="submission" date="2021-06" db="EMBL/GenBank/DDBJ databases">
        <authorList>
            <person name="Palmer J.M."/>
        </authorList>
    </citation>
    <scope>NUCLEOTIDE SEQUENCE [LARGE SCALE GENOMIC DNA]</scope>
    <source>
        <strain evidence="4 5">GA_2019</strain>
        <tissue evidence="4">Muscle</tissue>
    </source>
</reference>
<keyword evidence="5" id="KW-1185">Reference proteome</keyword>
<accession>A0ABV0P0E4</accession>
<gene>
    <name evidence="4" type="ORF">GOODEAATRI_000701</name>
</gene>
<comment type="caution">
    <text evidence="2">Lacks conserved residue(s) required for the propagation of feature annotation.</text>
</comment>
<dbReference type="SUPFAM" id="SSF103575">
    <property type="entry name" value="Plexin repeat"/>
    <property type="match status" value="1"/>
</dbReference>
<dbReference type="Gene3D" id="3.30.1680.10">
    <property type="entry name" value="ligand-binding face of the semaphorins, domain 2"/>
    <property type="match status" value="1"/>
</dbReference>
<comment type="caution">
    <text evidence="4">The sequence shown here is derived from an EMBL/GenBank/DDBJ whole genome shotgun (WGS) entry which is preliminary data.</text>
</comment>
<dbReference type="Pfam" id="PF01403">
    <property type="entry name" value="Sema"/>
    <property type="match status" value="1"/>
</dbReference>
<sequence length="123" mass="13920">EHVLPLGERPLLVRVGVHYKFSKLLVDRVEAVDGTYDVLFIGTGLVLKAIHLPREHGQSQEVTLEQLQVFQWLFVGSREGVSQLALYQCELYGQACAECCLARDPYCTWDGHACSPYMPTVRR</sequence>
<evidence type="ECO:0000256" key="2">
    <source>
        <dbReference type="PROSITE-ProRule" id="PRU00352"/>
    </source>
</evidence>
<dbReference type="PROSITE" id="PS51004">
    <property type="entry name" value="SEMA"/>
    <property type="match status" value="1"/>
</dbReference>
<dbReference type="Gene3D" id="2.130.10.10">
    <property type="entry name" value="YVTN repeat-like/Quinoprotein amine dehydrogenase"/>
    <property type="match status" value="1"/>
</dbReference>
<dbReference type="InterPro" id="IPR036352">
    <property type="entry name" value="Semap_dom_sf"/>
</dbReference>
<dbReference type="Proteomes" id="UP001476798">
    <property type="component" value="Unassembled WGS sequence"/>
</dbReference>
<dbReference type="PANTHER" id="PTHR11036">
    <property type="entry name" value="SEMAPHORIN"/>
    <property type="match status" value="1"/>
</dbReference>